<dbReference type="InterPro" id="IPR041373">
    <property type="entry name" value="RT_RNaseH"/>
</dbReference>
<evidence type="ECO:0000256" key="10">
    <source>
        <dbReference type="ARBA" id="ARBA00022842"/>
    </source>
</evidence>
<keyword evidence="12 20" id="KW-0695">RNA-directed DNA polymerase</keyword>
<dbReference type="Pfam" id="PF17917">
    <property type="entry name" value="RT_RNaseH"/>
    <property type="match status" value="1"/>
</dbReference>
<evidence type="ECO:0000256" key="18">
    <source>
        <dbReference type="SAM" id="MobiDB-lite"/>
    </source>
</evidence>
<keyword evidence="3" id="KW-0808">Transferase</keyword>
<dbReference type="Pfam" id="PF17919">
    <property type="entry name" value="RT_RNaseH_2"/>
    <property type="match status" value="1"/>
</dbReference>
<dbReference type="InterPro" id="IPR001878">
    <property type="entry name" value="Znf_CCHC"/>
</dbReference>
<dbReference type="Gene3D" id="1.10.340.70">
    <property type="match status" value="1"/>
</dbReference>
<evidence type="ECO:0000256" key="4">
    <source>
        <dbReference type="ARBA" id="ARBA00022695"/>
    </source>
</evidence>
<evidence type="ECO:0000256" key="9">
    <source>
        <dbReference type="ARBA" id="ARBA00022801"/>
    </source>
</evidence>
<dbReference type="Proteomes" id="UP001151760">
    <property type="component" value="Unassembled WGS sequence"/>
</dbReference>
<dbReference type="InterPro" id="IPR021109">
    <property type="entry name" value="Peptidase_aspartic_dom_sf"/>
</dbReference>
<protein>
    <recommendedName>
        <fullName evidence="1">RNA-directed DNA polymerase</fullName>
        <ecNumber evidence="1">2.7.7.49</ecNumber>
    </recommendedName>
</protein>
<evidence type="ECO:0000256" key="7">
    <source>
        <dbReference type="ARBA" id="ARBA00022750"/>
    </source>
</evidence>
<evidence type="ECO:0000256" key="15">
    <source>
        <dbReference type="ARBA" id="ARBA00023172"/>
    </source>
</evidence>
<evidence type="ECO:0000256" key="6">
    <source>
        <dbReference type="ARBA" id="ARBA00022723"/>
    </source>
</evidence>
<feature type="compositionally biased region" description="Polar residues" evidence="18">
    <location>
        <begin position="397"/>
        <end position="409"/>
    </location>
</feature>
<feature type="domain" description="CCHC-type" evidence="19">
    <location>
        <begin position="463"/>
        <end position="479"/>
    </location>
</feature>
<dbReference type="Gene3D" id="2.40.70.10">
    <property type="entry name" value="Acid Proteases"/>
    <property type="match status" value="1"/>
</dbReference>
<keyword evidence="8" id="KW-0255">Endonuclease</keyword>
<dbReference type="Pfam" id="PF17921">
    <property type="entry name" value="Integrase_H2C2"/>
    <property type="match status" value="1"/>
</dbReference>
<dbReference type="Gene3D" id="4.10.60.10">
    <property type="entry name" value="Zinc finger, CCHC-type"/>
    <property type="match status" value="1"/>
</dbReference>
<dbReference type="InterPro" id="IPR000477">
    <property type="entry name" value="RT_dom"/>
</dbReference>
<keyword evidence="4" id="KW-0548">Nucleotidyltransferase</keyword>
<dbReference type="PROSITE" id="PS50158">
    <property type="entry name" value="ZF_CCHC"/>
    <property type="match status" value="2"/>
</dbReference>
<dbReference type="Gene3D" id="3.10.10.10">
    <property type="entry name" value="HIV Type 1 Reverse Transcriptase, subunit A, domain 1"/>
    <property type="match status" value="1"/>
</dbReference>
<keyword evidence="15" id="KW-0233">DNA recombination</keyword>
<dbReference type="Pfam" id="PF00078">
    <property type="entry name" value="RVT_1"/>
    <property type="match status" value="1"/>
</dbReference>
<keyword evidence="16" id="KW-0511">Multifunctional enzyme</keyword>
<dbReference type="SUPFAM" id="SSF56672">
    <property type="entry name" value="DNA/RNA polymerases"/>
    <property type="match status" value="1"/>
</dbReference>
<dbReference type="InterPro" id="IPR041577">
    <property type="entry name" value="RT_RNaseH_2"/>
</dbReference>
<dbReference type="CDD" id="cd00303">
    <property type="entry name" value="retropepsin_like"/>
    <property type="match status" value="1"/>
</dbReference>
<evidence type="ECO:0000256" key="11">
    <source>
        <dbReference type="ARBA" id="ARBA00022908"/>
    </source>
</evidence>
<evidence type="ECO:0000259" key="19">
    <source>
        <dbReference type="PROSITE" id="PS50158"/>
    </source>
</evidence>
<keyword evidence="7" id="KW-0064">Aspartyl protease</keyword>
<evidence type="ECO:0000256" key="12">
    <source>
        <dbReference type="ARBA" id="ARBA00022918"/>
    </source>
</evidence>
<feature type="region of interest" description="Disordered" evidence="18">
    <location>
        <begin position="397"/>
        <end position="430"/>
    </location>
</feature>
<reference evidence="20" key="2">
    <citation type="submission" date="2022-01" db="EMBL/GenBank/DDBJ databases">
        <authorList>
            <person name="Yamashiro T."/>
            <person name="Shiraishi A."/>
            <person name="Satake H."/>
            <person name="Nakayama K."/>
        </authorList>
    </citation>
    <scope>NUCLEOTIDE SEQUENCE</scope>
</reference>
<evidence type="ECO:0000256" key="2">
    <source>
        <dbReference type="ARBA" id="ARBA00022670"/>
    </source>
</evidence>
<dbReference type="Pfam" id="PF24626">
    <property type="entry name" value="SH3_Tf2-1"/>
    <property type="match status" value="1"/>
</dbReference>
<feature type="domain" description="CCHC-type" evidence="19">
    <location>
        <begin position="494"/>
        <end position="509"/>
    </location>
</feature>
<keyword evidence="13" id="KW-0239">DNA-directed DNA polymerase</keyword>
<evidence type="ECO:0000256" key="17">
    <source>
        <dbReference type="PROSITE-ProRule" id="PRU00047"/>
    </source>
</evidence>
<keyword evidence="17" id="KW-0863">Zinc-finger</keyword>
<dbReference type="SMART" id="SM00343">
    <property type="entry name" value="ZnF_C2HC"/>
    <property type="match status" value="2"/>
</dbReference>
<reference evidence="20" key="1">
    <citation type="journal article" date="2022" name="Int. J. Mol. Sci.">
        <title>Draft Genome of Tanacetum Coccineum: Genomic Comparison of Closely Related Tanacetum-Family Plants.</title>
        <authorList>
            <person name="Yamashiro T."/>
            <person name="Shiraishi A."/>
            <person name="Nakayama K."/>
            <person name="Satake H."/>
        </authorList>
    </citation>
    <scope>NUCLEOTIDE SEQUENCE</scope>
</reference>
<evidence type="ECO:0000256" key="13">
    <source>
        <dbReference type="ARBA" id="ARBA00022932"/>
    </source>
</evidence>
<keyword evidence="14" id="KW-0238">DNA-binding</keyword>
<evidence type="ECO:0000313" key="20">
    <source>
        <dbReference type="EMBL" id="GJT84109.1"/>
    </source>
</evidence>
<keyword evidence="9" id="KW-0378">Hydrolase</keyword>
<gene>
    <name evidence="20" type="ORF">Tco_1058451</name>
</gene>
<dbReference type="PANTHER" id="PTHR37984">
    <property type="entry name" value="PROTEIN CBG26694"/>
    <property type="match status" value="1"/>
</dbReference>
<comment type="caution">
    <text evidence="20">The sequence shown here is derived from an EMBL/GenBank/DDBJ whole genome shotgun (WGS) entry which is preliminary data.</text>
</comment>
<dbReference type="SUPFAM" id="SSF50630">
    <property type="entry name" value="Acid proteases"/>
    <property type="match status" value="1"/>
</dbReference>
<dbReference type="CDD" id="cd09274">
    <property type="entry name" value="RNase_HI_RT_Ty3"/>
    <property type="match status" value="1"/>
</dbReference>
<keyword evidence="10" id="KW-0460">Magnesium</keyword>
<evidence type="ECO:0000256" key="14">
    <source>
        <dbReference type="ARBA" id="ARBA00023125"/>
    </source>
</evidence>
<dbReference type="InterPro" id="IPR043502">
    <property type="entry name" value="DNA/RNA_pol_sf"/>
</dbReference>
<dbReference type="InterPro" id="IPR056924">
    <property type="entry name" value="SH3_Tf2-1"/>
</dbReference>
<evidence type="ECO:0000256" key="3">
    <source>
        <dbReference type="ARBA" id="ARBA00022679"/>
    </source>
</evidence>
<dbReference type="PANTHER" id="PTHR37984:SF5">
    <property type="entry name" value="PROTEIN NYNRIN-LIKE"/>
    <property type="match status" value="1"/>
</dbReference>
<keyword evidence="21" id="KW-1185">Reference proteome</keyword>
<keyword evidence="2" id="KW-0645">Protease</keyword>
<feature type="region of interest" description="Disordered" evidence="18">
    <location>
        <begin position="1"/>
        <end position="66"/>
    </location>
</feature>
<keyword evidence="17" id="KW-0862">Zinc</keyword>
<dbReference type="CDD" id="cd01647">
    <property type="entry name" value="RT_LTR"/>
    <property type="match status" value="1"/>
</dbReference>
<accession>A0ABQ5H930</accession>
<dbReference type="GO" id="GO:0003964">
    <property type="term" value="F:RNA-directed DNA polymerase activity"/>
    <property type="evidence" value="ECO:0007669"/>
    <property type="project" value="UniProtKB-KW"/>
</dbReference>
<feature type="compositionally biased region" description="Acidic residues" evidence="18">
    <location>
        <begin position="43"/>
        <end position="65"/>
    </location>
</feature>
<keyword evidence="5" id="KW-0540">Nuclease</keyword>
<evidence type="ECO:0000256" key="16">
    <source>
        <dbReference type="ARBA" id="ARBA00023268"/>
    </source>
</evidence>
<dbReference type="EMBL" id="BQNB010019325">
    <property type="protein sequence ID" value="GJT84109.1"/>
    <property type="molecule type" value="Genomic_DNA"/>
</dbReference>
<dbReference type="InterPro" id="IPR050951">
    <property type="entry name" value="Retrovirus_Pol_polyprotein"/>
</dbReference>
<sequence length="1371" mass="157463">MVNVIPPDHVDDLPVVEPNQPDVVPVIPEPVLVDEDKDPKGEEFEEEEEPQEEKDMDIDDEEDEIKPELMFPYKEANPLNPPPPASDSKPEDVIEVEDTVEFEDEIVPASVHVVGESSTALSFGRTVMTAHALVEKKGKAKDEYYGKLILDLSNEVRSIMEEGAVAMENLVRKLGNAEEITECKKLKKELEEARFSNTLLRMQNEQVERDLYWTRVQAHEFYREMIRRGFVFEEKPNKAIDVPVEDEESPSSKPRGSFFAVRRMIKESVDAAVTAERARHTNAKNNASRSRPARGAVELRRWFEKTKMTFRISECAEDKKGKFAAAILRGPALSWWNSKVIILGLDVANQIGWTEMKKLMTTKMVEPESVKINAYIQGLSDNIKGEVTSAKPTNLNEAENFQSGNSSGKSNHKDNSRQSLQNNQKQGNARAMTTALNEGNVSSGSLPVCERCFTCHVGQCTIKCHKCGKIGHKARYCKEKNVAMGANAQPVWTCYECGEQGHTRNRCPKKVKQEEVREARGRAYMIKDAEPQGPNAVTGTFLLNNRYASVLFDSGSDRSFVDTRFSSMLDIDPFKIDTSYEVELVDGRIVSTSTVLKGCTLNLVNQLFEIDLMPIELGTFNVIIGMDWLVKHDVVIVCGEKVVRIPYGNKTLTVESDKGMSRLRVISCIKARKYIERGCHLFLAHMTKKKPKEKRLEDVPVIRDFPKVFPDDLPGLPPPRQVEFQIDLVPRAEPVARAPYRLALSEMRELSKKLQELLEKGFIRSSLSPWGAPVLFVKKKDGSFRMCIDYRELNKLTVKNHYPLSRIDDLFDQLQGSSVYSYIDQRSGYHQLRIKEEDILVIAFRTRYGHFEFQVMPFKLKNTPADEVEHGKHLKTILELLKNERLYAKFSKCDFWLDSVQFLSHVINHNGVHVDPAKIEAIKNWAAPTTPTELTQKDKKYEWSKEEDEAFQILKQKLYSAPILALPEGTEDFVVYCDASLKGYGVVLMQWEKLGAVVFALRLWRDYLYATKCVVFTDHKSLQYILNQKELNMRQRRWIELLSDYDCEIRYHPVNTNVMADFLSRKEKIKPLRVRALMMTIHNDLPKQILEAQKNSIWLPQFGGLRDLIMHESHNSKYSIHPRSDKMYQDLKLLYWWPNMKADITTYVSKCLTCAKIAPEGVRNKFRYEYRLPPSNGGQSEMIIQTLEDMLRACVIDFGNRLSAGVSRQKSHTDKRFKPLEFEVGDMVLLKVSLWKGVVRFGKRGKLNPRYIGRFKILARVGLVAYTLELPEELKGIHSTFHVSNLKKCLADENLIIPLDEIQLDDKLHMIEELVEIVDREVKRLKQSQIPIIKVRWNSQRGPEFTWEHEDQIKNKYPHLFTSNDEARKSE</sequence>
<dbReference type="InterPro" id="IPR043128">
    <property type="entry name" value="Rev_trsase/Diguanyl_cyclase"/>
</dbReference>
<evidence type="ECO:0000256" key="1">
    <source>
        <dbReference type="ARBA" id="ARBA00012493"/>
    </source>
</evidence>
<keyword evidence="6" id="KW-0479">Metal-binding</keyword>
<dbReference type="Pfam" id="PF08284">
    <property type="entry name" value="RVP_2"/>
    <property type="match status" value="1"/>
</dbReference>
<keyword evidence="11" id="KW-0229">DNA integration</keyword>
<evidence type="ECO:0000256" key="5">
    <source>
        <dbReference type="ARBA" id="ARBA00022722"/>
    </source>
</evidence>
<evidence type="ECO:0000313" key="21">
    <source>
        <dbReference type="Proteomes" id="UP001151760"/>
    </source>
</evidence>
<feature type="compositionally biased region" description="Polar residues" evidence="18">
    <location>
        <begin position="417"/>
        <end position="427"/>
    </location>
</feature>
<organism evidence="20 21">
    <name type="scientific">Tanacetum coccineum</name>
    <dbReference type="NCBI Taxonomy" id="301880"/>
    <lineage>
        <taxon>Eukaryota</taxon>
        <taxon>Viridiplantae</taxon>
        <taxon>Streptophyta</taxon>
        <taxon>Embryophyta</taxon>
        <taxon>Tracheophyta</taxon>
        <taxon>Spermatophyta</taxon>
        <taxon>Magnoliopsida</taxon>
        <taxon>eudicotyledons</taxon>
        <taxon>Gunneridae</taxon>
        <taxon>Pentapetalae</taxon>
        <taxon>asterids</taxon>
        <taxon>campanulids</taxon>
        <taxon>Asterales</taxon>
        <taxon>Asteraceae</taxon>
        <taxon>Asteroideae</taxon>
        <taxon>Anthemideae</taxon>
        <taxon>Anthemidinae</taxon>
        <taxon>Tanacetum</taxon>
    </lineage>
</organism>
<evidence type="ECO:0000256" key="8">
    <source>
        <dbReference type="ARBA" id="ARBA00022759"/>
    </source>
</evidence>
<dbReference type="Gene3D" id="3.30.70.270">
    <property type="match status" value="3"/>
</dbReference>
<name>A0ABQ5H930_9ASTR</name>
<dbReference type="InterPro" id="IPR036875">
    <property type="entry name" value="Znf_CCHC_sf"/>
</dbReference>
<dbReference type="EC" id="2.7.7.49" evidence="1"/>
<proteinExistence type="predicted"/>
<dbReference type="SUPFAM" id="SSF57756">
    <property type="entry name" value="Retrovirus zinc finger-like domains"/>
    <property type="match status" value="1"/>
</dbReference>
<dbReference type="InterPro" id="IPR041588">
    <property type="entry name" value="Integrase_H2C2"/>
</dbReference>